<gene>
    <name evidence="1" type="ORF">EV420DRAFT_1769228</name>
</gene>
<dbReference type="Proteomes" id="UP001175211">
    <property type="component" value="Unassembled WGS sequence"/>
</dbReference>
<protein>
    <submittedName>
        <fullName evidence="1">Uncharacterized protein</fullName>
    </submittedName>
</protein>
<dbReference type="RefSeq" id="XP_060323629.1">
    <property type="nucleotide sequence ID" value="XM_060481014.1"/>
</dbReference>
<proteinExistence type="predicted"/>
<keyword evidence="2" id="KW-1185">Reference proteome</keyword>
<sequence>MSDHKEFLVEALKDLKLTPDEWTAISKACDQCLAPPSNRGLPPMSFVLNSPAFKSNPAAAEALKKILLECQTSDKPIEFPNIDRALKSYYR</sequence>
<evidence type="ECO:0000313" key="2">
    <source>
        <dbReference type="Proteomes" id="UP001175211"/>
    </source>
</evidence>
<evidence type="ECO:0000313" key="1">
    <source>
        <dbReference type="EMBL" id="KAK0440468.1"/>
    </source>
</evidence>
<organism evidence="1 2">
    <name type="scientific">Armillaria tabescens</name>
    <name type="common">Ringless honey mushroom</name>
    <name type="synonym">Agaricus tabescens</name>
    <dbReference type="NCBI Taxonomy" id="1929756"/>
    <lineage>
        <taxon>Eukaryota</taxon>
        <taxon>Fungi</taxon>
        <taxon>Dikarya</taxon>
        <taxon>Basidiomycota</taxon>
        <taxon>Agaricomycotina</taxon>
        <taxon>Agaricomycetes</taxon>
        <taxon>Agaricomycetidae</taxon>
        <taxon>Agaricales</taxon>
        <taxon>Marasmiineae</taxon>
        <taxon>Physalacriaceae</taxon>
        <taxon>Desarmillaria</taxon>
    </lineage>
</organism>
<dbReference type="GeneID" id="85364562"/>
<comment type="caution">
    <text evidence="1">The sequence shown here is derived from an EMBL/GenBank/DDBJ whole genome shotgun (WGS) entry which is preliminary data.</text>
</comment>
<accession>A0AA39JD78</accession>
<reference evidence="1" key="1">
    <citation type="submission" date="2023-06" db="EMBL/GenBank/DDBJ databases">
        <authorList>
            <consortium name="Lawrence Berkeley National Laboratory"/>
            <person name="Ahrendt S."/>
            <person name="Sahu N."/>
            <person name="Indic B."/>
            <person name="Wong-Bajracharya J."/>
            <person name="Merenyi Z."/>
            <person name="Ke H.-M."/>
            <person name="Monk M."/>
            <person name="Kocsube S."/>
            <person name="Drula E."/>
            <person name="Lipzen A."/>
            <person name="Balint B."/>
            <person name="Henrissat B."/>
            <person name="Andreopoulos B."/>
            <person name="Martin F.M."/>
            <person name="Harder C.B."/>
            <person name="Rigling D."/>
            <person name="Ford K.L."/>
            <person name="Foster G.D."/>
            <person name="Pangilinan J."/>
            <person name="Papanicolaou A."/>
            <person name="Barry K."/>
            <person name="LaButti K."/>
            <person name="Viragh M."/>
            <person name="Koriabine M."/>
            <person name="Yan M."/>
            <person name="Riley R."/>
            <person name="Champramary S."/>
            <person name="Plett K.L."/>
            <person name="Tsai I.J."/>
            <person name="Slot J."/>
            <person name="Sipos G."/>
            <person name="Plett J."/>
            <person name="Nagy L.G."/>
            <person name="Grigoriev I.V."/>
        </authorList>
    </citation>
    <scope>NUCLEOTIDE SEQUENCE</scope>
    <source>
        <strain evidence="1">CCBAS 213</strain>
    </source>
</reference>
<dbReference type="EMBL" id="JAUEPS010000076">
    <property type="protein sequence ID" value="KAK0440468.1"/>
    <property type="molecule type" value="Genomic_DNA"/>
</dbReference>
<dbReference type="AlphaFoldDB" id="A0AA39JD78"/>
<name>A0AA39JD78_ARMTA</name>